<dbReference type="InterPro" id="IPR027417">
    <property type="entry name" value="P-loop_NTPase"/>
</dbReference>
<keyword evidence="8" id="KW-1185">Reference proteome</keyword>
<dbReference type="RefSeq" id="WP_085071636.1">
    <property type="nucleotide sequence ID" value="NZ_CP019706.1"/>
</dbReference>
<dbReference type="KEGG" id="palh:B1H58_17065"/>
<dbReference type="CDD" id="cd00009">
    <property type="entry name" value="AAA"/>
    <property type="match status" value="1"/>
</dbReference>
<keyword evidence="2" id="KW-0067">ATP-binding</keyword>
<dbReference type="Gene3D" id="1.10.8.60">
    <property type="match status" value="1"/>
</dbReference>
<dbReference type="GO" id="GO:0006355">
    <property type="term" value="P:regulation of DNA-templated transcription"/>
    <property type="evidence" value="ECO:0007669"/>
    <property type="project" value="InterPro"/>
</dbReference>
<dbReference type="PROSITE" id="PS00676">
    <property type="entry name" value="SIGMA54_INTERACT_2"/>
    <property type="match status" value="1"/>
</dbReference>
<proteinExistence type="predicted"/>
<dbReference type="GO" id="GO:0005524">
    <property type="term" value="F:ATP binding"/>
    <property type="evidence" value="ECO:0007669"/>
    <property type="project" value="UniProtKB-KW"/>
</dbReference>
<dbReference type="PROSITE" id="PS00688">
    <property type="entry name" value="SIGMA54_INTERACT_3"/>
    <property type="match status" value="1"/>
</dbReference>
<dbReference type="PANTHER" id="PTHR32071">
    <property type="entry name" value="TRANSCRIPTIONAL REGULATORY PROTEIN"/>
    <property type="match status" value="1"/>
</dbReference>
<dbReference type="SUPFAM" id="SSF52540">
    <property type="entry name" value="P-loop containing nucleoside triphosphate hydrolases"/>
    <property type="match status" value="1"/>
</dbReference>
<dbReference type="InterPro" id="IPR025943">
    <property type="entry name" value="Sigma_54_int_dom_ATP-bd_2"/>
</dbReference>
<keyword evidence="3" id="KW-0805">Transcription regulation</keyword>
<protein>
    <submittedName>
        <fullName evidence="7">Phage shock protein operon transcriptional activator</fullName>
    </submittedName>
</protein>
<evidence type="ECO:0000256" key="3">
    <source>
        <dbReference type="ARBA" id="ARBA00023015"/>
    </source>
</evidence>
<name>A0A1W6B910_9GAMM</name>
<evidence type="ECO:0000313" key="8">
    <source>
        <dbReference type="Proteomes" id="UP000192900"/>
    </source>
</evidence>
<dbReference type="Pfam" id="PF00158">
    <property type="entry name" value="Sigma54_activat"/>
    <property type="match status" value="1"/>
</dbReference>
<evidence type="ECO:0000256" key="4">
    <source>
        <dbReference type="ARBA" id="ARBA00023125"/>
    </source>
</evidence>
<accession>A0A1W6B910</accession>
<evidence type="ECO:0000256" key="2">
    <source>
        <dbReference type="ARBA" id="ARBA00022840"/>
    </source>
</evidence>
<evidence type="ECO:0000259" key="6">
    <source>
        <dbReference type="PROSITE" id="PS50045"/>
    </source>
</evidence>
<dbReference type="InterPro" id="IPR058031">
    <property type="entry name" value="AAA_lid_NorR"/>
</dbReference>
<dbReference type="GO" id="GO:0003677">
    <property type="term" value="F:DNA binding"/>
    <property type="evidence" value="ECO:0007669"/>
    <property type="project" value="UniProtKB-KW"/>
</dbReference>
<dbReference type="InterPro" id="IPR002078">
    <property type="entry name" value="Sigma_54_int"/>
</dbReference>
<dbReference type="PANTHER" id="PTHR32071:SF38">
    <property type="entry name" value="PSP OPERON TRANSCRIPTIONAL ACTIVATOR"/>
    <property type="match status" value="1"/>
</dbReference>
<gene>
    <name evidence="7" type="ORF">B1H58_17065</name>
</gene>
<dbReference type="AlphaFoldDB" id="A0A1W6B910"/>
<dbReference type="OrthoDB" id="9804019at2"/>
<dbReference type="NCBIfam" id="NF008622">
    <property type="entry name" value="PRK11608.1"/>
    <property type="match status" value="1"/>
</dbReference>
<dbReference type="Pfam" id="PF25601">
    <property type="entry name" value="AAA_lid_14"/>
    <property type="match status" value="1"/>
</dbReference>
<sequence length="351" mass="39684">MSEANENLLGEANNFLEMLEQVSRLAPLNKPVLVIGERGTGKELIASRLHYLSERWQGPFISLNCAALNENLLDSELFGHEAGAFTGARQRHLGRFERADGGTLFLDELATAPMLVQEKLLRVIEYGQLERVGGNQSLQVNVRLVCATHANLPELAQQGQFRADLLDRLAFDVVQLPPLRERRSDILLLARHFAIQMCRELGLPLFPGFSHRAQQALLDYHWPGNIRELKNVVERSVYRHASVDEELDEIIINPFAPRQPVQAQADEPAPVAYQHMAERASQPLSALQSAEALPALPLDLRQWQLQQELALMEKSLQQAKFNQRRAAELLGVTYHQWRAMVKKHEMSPRPA</sequence>
<dbReference type="FunFam" id="3.40.50.300:FF:000006">
    <property type="entry name" value="DNA-binding transcriptional regulator NtrC"/>
    <property type="match status" value="1"/>
</dbReference>
<dbReference type="InterPro" id="IPR014317">
    <property type="entry name" value="Transcription_activator_PspF"/>
</dbReference>
<dbReference type="Gene3D" id="3.40.50.300">
    <property type="entry name" value="P-loop containing nucleotide triphosphate hydrolases"/>
    <property type="match status" value="1"/>
</dbReference>
<evidence type="ECO:0000256" key="5">
    <source>
        <dbReference type="ARBA" id="ARBA00023163"/>
    </source>
</evidence>
<feature type="domain" description="Sigma-54 factor interaction" evidence="6">
    <location>
        <begin position="8"/>
        <end position="238"/>
    </location>
</feature>
<dbReference type="EMBL" id="CP019706">
    <property type="protein sequence ID" value="ARJ43582.1"/>
    <property type="molecule type" value="Genomic_DNA"/>
</dbReference>
<dbReference type="SMART" id="SM00382">
    <property type="entry name" value="AAA"/>
    <property type="match status" value="1"/>
</dbReference>
<dbReference type="InterPro" id="IPR025944">
    <property type="entry name" value="Sigma_54_int_dom_CS"/>
</dbReference>
<dbReference type="NCBIfam" id="TIGR02974">
    <property type="entry name" value="phageshock_pspF"/>
    <property type="match status" value="1"/>
</dbReference>
<keyword evidence="5" id="KW-0804">Transcription</keyword>
<organism evidence="7 8">
    <name type="scientific">Pantoea alhagi</name>
    <dbReference type="NCBI Taxonomy" id="1891675"/>
    <lineage>
        <taxon>Bacteria</taxon>
        <taxon>Pseudomonadati</taxon>
        <taxon>Pseudomonadota</taxon>
        <taxon>Gammaproteobacteria</taxon>
        <taxon>Enterobacterales</taxon>
        <taxon>Erwiniaceae</taxon>
        <taxon>Pantoea</taxon>
    </lineage>
</organism>
<keyword evidence="1" id="KW-0547">Nucleotide-binding</keyword>
<dbReference type="InterPro" id="IPR003593">
    <property type="entry name" value="AAA+_ATPase"/>
</dbReference>
<evidence type="ECO:0000256" key="1">
    <source>
        <dbReference type="ARBA" id="ARBA00022741"/>
    </source>
</evidence>
<dbReference type="PROSITE" id="PS50045">
    <property type="entry name" value="SIGMA54_INTERACT_4"/>
    <property type="match status" value="1"/>
</dbReference>
<dbReference type="STRING" id="1891675.B1H58_17065"/>
<keyword evidence="4" id="KW-0238">DNA-binding</keyword>
<dbReference type="Proteomes" id="UP000192900">
    <property type="component" value="Chromosome"/>
</dbReference>
<evidence type="ECO:0000313" key="7">
    <source>
        <dbReference type="EMBL" id="ARJ43582.1"/>
    </source>
</evidence>
<reference evidence="7 8" key="1">
    <citation type="submission" date="2017-02" db="EMBL/GenBank/DDBJ databases">
        <title>Complete genome sequence of the drought resistance-promoting endophyte Pantoea alhagi LTYR-11Z.</title>
        <authorList>
            <person name="Zhang L."/>
        </authorList>
    </citation>
    <scope>NUCLEOTIDE SEQUENCE [LARGE SCALE GENOMIC DNA]</scope>
    <source>
        <strain evidence="7 8">LTYR-11Z</strain>
    </source>
</reference>